<gene>
    <name evidence="1" type="ORF">BDV95DRAFT_612988</name>
</gene>
<reference evidence="1 2" key="1">
    <citation type="submission" date="2020-01" db="EMBL/GenBank/DDBJ databases">
        <authorList>
            <consortium name="DOE Joint Genome Institute"/>
            <person name="Haridas S."/>
            <person name="Albert R."/>
            <person name="Binder M."/>
            <person name="Bloem J."/>
            <person name="Labutti K."/>
            <person name="Salamov A."/>
            <person name="Andreopoulos B."/>
            <person name="Baker S.E."/>
            <person name="Barry K."/>
            <person name="Bills G."/>
            <person name="Bluhm B.H."/>
            <person name="Cannon C."/>
            <person name="Castanera R."/>
            <person name="Culley D.E."/>
            <person name="Daum C."/>
            <person name="Ezra D."/>
            <person name="Gonzalez J.B."/>
            <person name="Henrissat B."/>
            <person name="Kuo A."/>
            <person name="Liang C."/>
            <person name="Lipzen A."/>
            <person name="Lutzoni F."/>
            <person name="Magnuson J."/>
            <person name="Mondo S."/>
            <person name="Nolan M."/>
            <person name="Ohm R."/>
            <person name="Pangilinan J."/>
            <person name="Park H.-J.H."/>
            <person name="Ramirez L."/>
            <person name="Alfaro M."/>
            <person name="Sun H."/>
            <person name="Tritt A."/>
            <person name="Yoshinaga Y."/>
            <person name="Zwiers L.-H.L."/>
            <person name="Turgeon B.G."/>
            <person name="Goodwin S.B."/>
            <person name="Spatafora J.W."/>
            <person name="Crous P.W."/>
            <person name="Grigoriev I.V."/>
        </authorList>
    </citation>
    <scope>NUCLEOTIDE SEQUENCE [LARGE SCALE GENOMIC DNA]</scope>
    <source>
        <strain evidence="1 2">CBS 611.86</strain>
    </source>
</reference>
<dbReference type="SUPFAM" id="SSF52047">
    <property type="entry name" value="RNI-like"/>
    <property type="match status" value="1"/>
</dbReference>
<dbReference type="Gene3D" id="3.80.10.10">
    <property type="entry name" value="Ribonuclease Inhibitor"/>
    <property type="match status" value="1"/>
</dbReference>
<evidence type="ECO:0000313" key="1">
    <source>
        <dbReference type="EMBL" id="KAF2865025.1"/>
    </source>
</evidence>
<dbReference type="Proteomes" id="UP000481861">
    <property type="component" value="Unassembled WGS sequence"/>
</dbReference>
<proteinExistence type="predicted"/>
<protein>
    <recommendedName>
        <fullName evidence="3">F-box domain-containing protein</fullName>
    </recommendedName>
</protein>
<evidence type="ECO:0000313" key="2">
    <source>
        <dbReference type="Proteomes" id="UP000481861"/>
    </source>
</evidence>
<accession>A0A7C8MEF5</accession>
<dbReference type="AlphaFoldDB" id="A0A7C8MEF5"/>
<sequence length="521" mass="58119">MSALFSLPNELIDAIVSALSSDRPTLLALAQTCSKLQPFAEAQFFKNIYIRDGTSVTRLAQHLEQPPWRVRLVEHLEVTPSMHSWRGGIALMPELVGRLAGLKSLKVEAPMIKTKRMLSRWPEEGQIHFTRVAHSGASLNWSEEVMVPLMDLFAGNGEGALGCLTSFTLHSHGTNTRFYNIKEALPVFLSPTLKHLHLSCVDVSGATETFAALGSASPSTRTPLETLILQRCSVPSSRLDEFQPILSRPRALRSFTVLLDVDFVSLNAQRVHAPAFIAAIQQHSHSLEYLRYTHPAVHIPARGSPEHLNASLFSALSTLRQSCPGLSTFHRLHTFAVDHRSNLAEFLIDPALAPPNLRTLRLTGTGYHYELEWRHLRDFISAIASATPFSHLWLHARPCGPDIADVCGYFSRSRSRYGNNNTPPLRDVFANLIATLGNTKTVKFVYAHQPRHIAEFRPPFLHGEYTTDEAVIFDSEKLWSAEADVDARYAVEKYIPSEEEDVEVSGWSGPFTGLGNSFWKE</sequence>
<dbReference type="OrthoDB" id="2522477at2759"/>
<organism evidence="1 2">
    <name type="scientific">Massariosphaeria phaeospora</name>
    <dbReference type="NCBI Taxonomy" id="100035"/>
    <lineage>
        <taxon>Eukaryota</taxon>
        <taxon>Fungi</taxon>
        <taxon>Dikarya</taxon>
        <taxon>Ascomycota</taxon>
        <taxon>Pezizomycotina</taxon>
        <taxon>Dothideomycetes</taxon>
        <taxon>Pleosporomycetidae</taxon>
        <taxon>Pleosporales</taxon>
        <taxon>Pleosporales incertae sedis</taxon>
        <taxon>Massariosphaeria</taxon>
    </lineage>
</organism>
<dbReference type="EMBL" id="JAADJZ010000037">
    <property type="protein sequence ID" value="KAF2865025.1"/>
    <property type="molecule type" value="Genomic_DNA"/>
</dbReference>
<name>A0A7C8MEF5_9PLEO</name>
<evidence type="ECO:0008006" key="3">
    <source>
        <dbReference type="Google" id="ProtNLM"/>
    </source>
</evidence>
<keyword evidence="2" id="KW-1185">Reference proteome</keyword>
<comment type="caution">
    <text evidence="1">The sequence shown here is derived from an EMBL/GenBank/DDBJ whole genome shotgun (WGS) entry which is preliminary data.</text>
</comment>
<dbReference type="InterPro" id="IPR032675">
    <property type="entry name" value="LRR_dom_sf"/>
</dbReference>